<feature type="compositionally biased region" description="Polar residues" evidence="5">
    <location>
        <begin position="184"/>
        <end position="201"/>
    </location>
</feature>
<feature type="transmembrane region" description="Helical" evidence="6">
    <location>
        <begin position="541"/>
        <end position="567"/>
    </location>
</feature>
<evidence type="ECO:0000256" key="1">
    <source>
        <dbReference type="ARBA" id="ARBA00004141"/>
    </source>
</evidence>
<evidence type="ECO:0000256" key="2">
    <source>
        <dbReference type="ARBA" id="ARBA00022692"/>
    </source>
</evidence>
<dbReference type="Proteomes" id="UP000654075">
    <property type="component" value="Unassembled WGS sequence"/>
</dbReference>
<evidence type="ECO:0000256" key="3">
    <source>
        <dbReference type="ARBA" id="ARBA00022989"/>
    </source>
</evidence>
<dbReference type="OrthoDB" id="1684102at2759"/>
<dbReference type="GO" id="GO:0015179">
    <property type="term" value="F:L-amino acid transmembrane transporter activity"/>
    <property type="evidence" value="ECO:0007669"/>
    <property type="project" value="TreeGrafter"/>
</dbReference>
<protein>
    <recommendedName>
        <fullName evidence="7">Amino acid transporter transmembrane domain-containing protein</fullName>
    </recommendedName>
</protein>
<feature type="transmembrane region" description="Helical" evidence="6">
    <location>
        <begin position="469"/>
        <end position="490"/>
    </location>
</feature>
<dbReference type="InterPro" id="IPR013057">
    <property type="entry name" value="AA_transpt_TM"/>
</dbReference>
<feature type="transmembrane region" description="Helical" evidence="6">
    <location>
        <begin position="438"/>
        <end position="457"/>
    </location>
</feature>
<keyword evidence="4 6" id="KW-0472">Membrane</keyword>
<keyword evidence="2 6" id="KW-0812">Transmembrane</keyword>
<dbReference type="Pfam" id="PF01490">
    <property type="entry name" value="Aa_trans"/>
    <property type="match status" value="1"/>
</dbReference>
<dbReference type="PANTHER" id="PTHR22950">
    <property type="entry name" value="AMINO ACID TRANSPORTER"/>
    <property type="match status" value="1"/>
</dbReference>
<organism evidence="8 9">
    <name type="scientific">Polarella glacialis</name>
    <name type="common">Dinoflagellate</name>
    <dbReference type="NCBI Taxonomy" id="89957"/>
    <lineage>
        <taxon>Eukaryota</taxon>
        <taxon>Sar</taxon>
        <taxon>Alveolata</taxon>
        <taxon>Dinophyceae</taxon>
        <taxon>Suessiales</taxon>
        <taxon>Suessiaceae</taxon>
        <taxon>Polarella</taxon>
    </lineage>
</organism>
<evidence type="ECO:0000313" key="9">
    <source>
        <dbReference type="Proteomes" id="UP000654075"/>
    </source>
</evidence>
<feature type="transmembrane region" description="Helical" evidence="6">
    <location>
        <begin position="691"/>
        <end position="712"/>
    </location>
</feature>
<feature type="transmembrane region" description="Helical" evidence="6">
    <location>
        <begin position="510"/>
        <end position="529"/>
    </location>
</feature>
<keyword evidence="3 6" id="KW-1133">Transmembrane helix</keyword>
<feature type="transmembrane region" description="Helical" evidence="6">
    <location>
        <begin position="411"/>
        <end position="432"/>
    </location>
</feature>
<comment type="subcellular location">
    <subcellularLocation>
        <location evidence="1">Membrane</location>
        <topology evidence="1">Multi-pass membrane protein</topology>
    </subcellularLocation>
</comment>
<evidence type="ECO:0000259" key="7">
    <source>
        <dbReference type="Pfam" id="PF01490"/>
    </source>
</evidence>
<feature type="transmembrane region" description="Helical" evidence="6">
    <location>
        <begin position="632"/>
        <end position="652"/>
    </location>
</feature>
<dbReference type="AlphaFoldDB" id="A0A813DN32"/>
<evidence type="ECO:0000313" key="8">
    <source>
        <dbReference type="EMBL" id="CAE8587910.1"/>
    </source>
</evidence>
<name>A0A813DN32_POLGL</name>
<gene>
    <name evidence="8" type="ORF">PGLA1383_LOCUS6733</name>
</gene>
<evidence type="ECO:0000256" key="5">
    <source>
        <dbReference type="SAM" id="MobiDB-lite"/>
    </source>
</evidence>
<feature type="compositionally biased region" description="Polar residues" evidence="5">
    <location>
        <begin position="221"/>
        <end position="238"/>
    </location>
</feature>
<dbReference type="GO" id="GO:0016020">
    <property type="term" value="C:membrane"/>
    <property type="evidence" value="ECO:0007669"/>
    <property type="project" value="UniProtKB-SubCell"/>
</dbReference>
<dbReference type="EMBL" id="CAJNNV010002823">
    <property type="protein sequence ID" value="CAE8587910.1"/>
    <property type="molecule type" value="Genomic_DNA"/>
</dbReference>
<feature type="non-terminal residue" evidence="8">
    <location>
        <position position="713"/>
    </location>
</feature>
<evidence type="ECO:0000256" key="4">
    <source>
        <dbReference type="ARBA" id="ARBA00023136"/>
    </source>
</evidence>
<dbReference type="OMA" id="ENRESMS"/>
<feature type="domain" description="Amino acid transporter transmembrane" evidence="7">
    <location>
        <begin position="335"/>
        <end position="706"/>
    </location>
</feature>
<feature type="region of interest" description="Disordered" evidence="5">
    <location>
        <begin position="167"/>
        <end position="240"/>
    </location>
</feature>
<reference evidence="8" key="1">
    <citation type="submission" date="2021-02" db="EMBL/GenBank/DDBJ databases">
        <authorList>
            <person name="Dougan E. K."/>
            <person name="Rhodes N."/>
            <person name="Thang M."/>
            <person name="Chan C."/>
        </authorList>
    </citation>
    <scope>NUCLEOTIDE SEQUENCE</scope>
</reference>
<feature type="compositionally biased region" description="Basic and acidic residues" evidence="5">
    <location>
        <begin position="205"/>
        <end position="220"/>
    </location>
</feature>
<keyword evidence="9" id="KW-1185">Reference proteome</keyword>
<proteinExistence type="predicted"/>
<feature type="transmembrane region" description="Helical" evidence="6">
    <location>
        <begin position="364"/>
        <end position="390"/>
    </location>
</feature>
<dbReference type="PANTHER" id="PTHR22950:SF666">
    <property type="entry name" value="VACUOLAR AMINO ACID TRANSPORTER 4"/>
    <property type="match status" value="1"/>
</dbReference>
<accession>A0A813DN32</accession>
<feature type="transmembrane region" description="Helical" evidence="6">
    <location>
        <begin position="587"/>
        <end position="611"/>
    </location>
</feature>
<evidence type="ECO:0000256" key="6">
    <source>
        <dbReference type="SAM" id="Phobius"/>
    </source>
</evidence>
<feature type="transmembrane region" description="Helical" evidence="6">
    <location>
        <begin position="658"/>
        <end position="679"/>
    </location>
</feature>
<sequence length="713" mass="77562">AGAQADSILGLDALPEKGKHAITQDSWRMVKIEPEVQDIADHFGLDERITGKLQEALDVRNEQAGADLEAMWEILDEARNPPGLTMIKVKEMLDGTFRMGEKADAAVKALKVKFSLDERATYKLGEEECIMYAKLIVTKWPLVGRWWEKEPSHCLWSRIQHFAVTKSQSEYPVRDNAPAVPKGPTSNHGSAKTPSAQQELQAHQRAKERSEVADLERHLDTLQSQSSPQASPRLSRSKSFCDAENRFKHSPELAEQRSFREPGGFRRQFLHTAAEAEGRPWAARPAAWRNTLMQSIRSGSATMLFFEGLPDDNGPFVRAFSEEAIPRPPSGEGMSNLGVAVTVFKGNVGAAILFAPRSFSIGGWAASLAAFTGMFLFAVLCALRLLACALQHSGTYGELVEKSLGRSGRNACCVAIIMLQMGYCSLYFIFMSQVLVEVFFPSMPLPAAIALISVSLFPMSMVRKVSKLWLANLVGTICAAVGVFCVIGMVGQEAVANDGSWEDRTVAKSSVMLTLGSASFMFEGIGLVIPTFESSREPQRFPLIFVSVMLLIWMMVISVGLLGYLAYGDGVQPNILLNFEGGPVINSIRLLLAFAMFASFPLQLLPAVRLVEGVFFTPASNPTLARKCQKNAFRAGCVAILGLVAILGSTSLDSFVSLVGAAFGGPLAFVFPLACHYQLVAQGRFEKGVDLILGFAGVVLTIVVSALSIASWF</sequence>
<comment type="caution">
    <text evidence="8">The sequence shown here is derived from an EMBL/GenBank/DDBJ whole genome shotgun (WGS) entry which is preliminary data.</text>
</comment>